<name>A0A8J2YVL0_9PROT</name>
<proteinExistence type="predicted"/>
<dbReference type="EMBL" id="BMJQ01000009">
    <property type="protein sequence ID" value="GGF27838.1"/>
    <property type="molecule type" value="Genomic_DNA"/>
</dbReference>
<accession>A0A8J2YVL0</accession>
<keyword evidence="2" id="KW-1185">Reference proteome</keyword>
<reference evidence="1" key="1">
    <citation type="journal article" date="2014" name="Int. J. Syst. Evol. Microbiol.">
        <title>Complete genome sequence of Corynebacterium casei LMG S-19264T (=DSM 44701T), isolated from a smear-ripened cheese.</title>
        <authorList>
            <consortium name="US DOE Joint Genome Institute (JGI-PGF)"/>
            <person name="Walter F."/>
            <person name="Albersmeier A."/>
            <person name="Kalinowski J."/>
            <person name="Ruckert C."/>
        </authorList>
    </citation>
    <scope>NUCLEOTIDE SEQUENCE</scope>
    <source>
        <strain evidence="1">CGMCC 1.15725</strain>
    </source>
</reference>
<dbReference type="AlphaFoldDB" id="A0A8J2YVL0"/>
<comment type="caution">
    <text evidence="1">The sequence shown here is derived from an EMBL/GenBank/DDBJ whole genome shotgun (WGS) entry which is preliminary data.</text>
</comment>
<dbReference type="Proteomes" id="UP000646365">
    <property type="component" value="Unassembled WGS sequence"/>
</dbReference>
<organism evidence="1 2">
    <name type="scientific">Aliidongia dinghuensis</name>
    <dbReference type="NCBI Taxonomy" id="1867774"/>
    <lineage>
        <taxon>Bacteria</taxon>
        <taxon>Pseudomonadati</taxon>
        <taxon>Pseudomonadota</taxon>
        <taxon>Alphaproteobacteria</taxon>
        <taxon>Rhodospirillales</taxon>
        <taxon>Dongiaceae</taxon>
        <taxon>Aliidongia</taxon>
    </lineage>
</organism>
<protein>
    <submittedName>
        <fullName evidence="1">Uncharacterized protein</fullName>
    </submittedName>
</protein>
<reference evidence="1" key="2">
    <citation type="submission" date="2020-09" db="EMBL/GenBank/DDBJ databases">
        <authorList>
            <person name="Sun Q."/>
            <person name="Zhou Y."/>
        </authorList>
    </citation>
    <scope>NUCLEOTIDE SEQUENCE</scope>
    <source>
        <strain evidence="1">CGMCC 1.15725</strain>
    </source>
</reference>
<evidence type="ECO:0000313" key="2">
    <source>
        <dbReference type="Proteomes" id="UP000646365"/>
    </source>
</evidence>
<sequence length="78" mass="8628">MRLVFGPVLKQREGYAYDSWVPAQGVRRSYAYSRIEDAYYALKSAIEEAAGGGCTAPVVCRTSDEFRLNVDGAWFVAA</sequence>
<evidence type="ECO:0000313" key="1">
    <source>
        <dbReference type="EMBL" id="GGF27838.1"/>
    </source>
</evidence>
<gene>
    <name evidence="1" type="ORF">GCM10011611_37290</name>
</gene>